<dbReference type="PANTHER" id="PTHR37299">
    <property type="entry name" value="TRANSCRIPTIONAL REGULATOR-RELATED"/>
    <property type="match status" value="1"/>
</dbReference>
<dbReference type="Proteomes" id="UP001164653">
    <property type="component" value="Chromosome"/>
</dbReference>
<evidence type="ECO:0000313" key="4">
    <source>
        <dbReference type="EMBL" id="WAC14905.1"/>
    </source>
</evidence>
<feature type="domain" description="HTH LytTR-type" evidence="3">
    <location>
        <begin position="190"/>
        <end position="254"/>
    </location>
</feature>
<protein>
    <submittedName>
        <fullName evidence="4">Response regulator transcription factor</fullName>
    </submittedName>
</protein>
<dbReference type="SMART" id="SM00448">
    <property type="entry name" value="REC"/>
    <property type="match status" value="1"/>
</dbReference>
<dbReference type="SUPFAM" id="SSF52172">
    <property type="entry name" value="CheY-like"/>
    <property type="match status" value="1"/>
</dbReference>
<dbReference type="PROSITE" id="PS50110">
    <property type="entry name" value="RESPONSE_REGULATORY"/>
    <property type="match status" value="1"/>
</dbReference>
<dbReference type="KEGG" id="dpf:ON006_13255"/>
<keyword evidence="1" id="KW-0597">Phosphoprotein</keyword>
<dbReference type="InterPro" id="IPR011006">
    <property type="entry name" value="CheY-like_superfamily"/>
</dbReference>
<gene>
    <name evidence="4" type="ORF">ON006_13255</name>
</gene>
<reference evidence="4" key="1">
    <citation type="submission" date="2022-11" db="EMBL/GenBank/DDBJ databases">
        <title>Dyadobacter pollutisoli sp. nov., isolated from plastic dumped soil.</title>
        <authorList>
            <person name="Kim J.M."/>
            <person name="Kim K.R."/>
            <person name="Lee J.K."/>
            <person name="Hao L."/>
            <person name="Jeon C.O."/>
        </authorList>
    </citation>
    <scope>NUCLEOTIDE SEQUENCE</scope>
    <source>
        <strain evidence="4">U1</strain>
    </source>
</reference>
<dbReference type="Gene3D" id="3.40.50.2300">
    <property type="match status" value="1"/>
</dbReference>
<dbReference type="InterPro" id="IPR001789">
    <property type="entry name" value="Sig_transdc_resp-reg_receiver"/>
</dbReference>
<keyword evidence="5" id="KW-1185">Reference proteome</keyword>
<proteinExistence type="predicted"/>
<feature type="modified residue" description="4-aspartylphosphate" evidence="1">
    <location>
        <position position="60"/>
    </location>
</feature>
<accession>A0A9E8NDT6</accession>
<dbReference type="InterPro" id="IPR007492">
    <property type="entry name" value="LytTR_DNA-bd_dom"/>
</dbReference>
<dbReference type="EMBL" id="CP112998">
    <property type="protein sequence ID" value="WAC14905.1"/>
    <property type="molecule type" value="Genomic_DNA"/>
</dbReference>
<dbReference type="Pfam" id="PF00072">
    <property type="entry name" value="Response_reg"/>
    <property type="match status" value="1"/>
</dbReference>
<evidence type="ECO:0000313" key="5">
    <source>
        <dbReference type="Proteomes" id="UP001164653"/>
    </source>
</evidence>
<dbReference type="Pfam" id="PF04397">
    <property type="entry name" value="LytTR"/>
    <property type="match status" value="1"/>
</dbReference>
<dbReference type="RefSeq" id="WP_244820272.1">
    <property type="nucleotide sequence ID" value="NZ_CP112998.1"/>
</dbReference>
<dbReference type="SMART" id="SM00850">
    <property type="entry name" value="LytTR"/>
    <property type="match status" value="1"/>
</dbReference>
<feature type="domain" description="Response regulatory" evidence="2">
    <location>
        <begin position="9"/>
        <end position="121"/>
    </location>
</feature>
<organism evidence="4 5">
    <name type="scientific">Dyadobacter pollutisoli</name>
    <dbReference type="NCBI Taxonomy" id="2910158"/>
    <lineage>
        <taxon>Bacteria</taxon>
        <taxon>Pseudomonadati</taxon>
        <taxon>Bacteroidota</taxon>
        <taxon>Cytophagia</taxon>
        <taxon>Cytophagales</taxon>
        <taxon>Spirosomataceae</taxon>
        <taxon>Dyadobacter</taxon>
    </lineage>
</organism>
<dbReference type="GO" id="GO:0003677">
    <property type="term" value="F:DNA binding"/>
    <property type="evidence" value="ECO:0007669"/>
    <property type="project" value="InterPro"/>
</dbReference>
<dbReference type="PROSITE" id="PS50930">
    <property type="entry name" value="HTH_LYTTR"/>
    <property type="match status" value="1"/>
</dbReference>
<dbReference type="GO" id="GO:0000156">
    <property type="term" value="F:phosphorelay response regulator activity"/>
    <property type="evidence" value="ECO:0007669"/>
    <property type="project" value="InterPro"/>
</dbReference>
<dbReference type="AlphaFoldDB" id="A0A9E8NDT6"/>
<evidence type="ECO:0000259" key="2">
    <source>
        <dbReference type="PROSITE" id="PS50110"/>
    </source>
</evidence>
<evidence type="ECO:0000256" key="1">
    <source>
        <dbReference type="PROSITE-ProRule" id="PRU00169"/>
    </source>
</evidence>
<name>A0A9E8NDT6_9BACT</name>
<evidence type="ECO:0000259" key="3">
    <source>
        <dbReference type="PROSITE" id="PS50930"/>
    </source>
</evidence>
<dbReference type="Gene3D" id="2.40.50.1020">
    <property type="entry name" value="LytTr DNA-binding domain"/>
    <property type="match status" value="1"/>
</dbReference>
<dbReference type="PANTHER" id="PTHR37299:SF1">
    <property type="entry name" value="STAGE 0 SPORULATION PROTEIN A HOMOLOG"/>
    <property type="match status" value="1"/>
</dbReference>
<sequence>MTNEHNRITCVIVEDEPLAQNIYHRYLGKLPDIDLIATCNNAVEAISVIQSKKPDFILLDINMPEMSGFEMLNVLRLHKPLVIFSTAYVEHALKSYDFDALDYLLKPVSFEKFIRSIEKVKEMKSMKDGVRGGNGWLSVAQETQEENDSAFVKFDKKNLRLFFSNITMIQAMEDYLKIFLKEPINTLGYIVIRMTMKEIEAKLPEQGFLRISRSFIVNFQDVMALEGNEIKLKDTRRLQIGRTFRDDVRKKIEGITF</sequence>
<dbReference type="InterPro" id="IPR046947">
    <property type="entry name" value="LytR-like"/>
</dbReference>